<dbReference type="PROSITE" id="PS00108">
    <property type="entry name" value="PROTEIN_KINASE_ST"/>
    <property type="match status" value="1"/>
</dbReference>
<keyword evidence="15" id="KW-1133">Transmembrane helix</keyword>
<dbReference type="GO" id="GO:0004674">
    <property type="term" value="F:protein serine/threonine kinase activity"/>
    <property type="evidence" value="ECO:0007669"/>
    <property type="project" value="UniProtKB-KW"/>
</dbReference>
<comment type="catalytic activity">
    <reaction evidence="12">
        <text>L-threonyl-[protein] + ATP = O-phospho-L-threonyl-[protein] + ADP + H(+)</text>
        <dbReference type="Rhea" id="RHEA:46608"/>
        <dbReference type="Rhea" id="RHEA-COMP:11060"/>
        <dbReference type="Rhea" id="RHEA-COMP:11605"/>
        <dbReference type="ChEBI" id="CHEBI:15378"/>
        <dbReference type="ChEBI" id="CHEBI:30013"/>
        <dbReference type="ChEBI" id="CHEBI:30616"/>
        <dbReference type="ChEBI" id="CHEBI:61977"/>
        <dbReference type="ChEBI" id="CHEBI:456216"/>
        <dbReference type="EC" id="2.7.11.1"/>
    </reaction>
</comment>
<evidence type="ECO:0000256" key="9">
    <source>
        <dbReference type="ARBA" id="ARBA00022840"/>
    </source>
</evidence>
<evidence type="ECO:0000259" key="18">
    <source>
        <dbReference type="PROSITE" id="PS50927"/>
    </source>
</evidence>
<keyword evidence="11" id="KW-0325">Glycoprotein</keyword>
<dbReference type="PROSITE" id="PS50927">
    <property type="entry name" value="BULB_LECTIN"/>
    <property type="match status" value="1"/>
</dbReference>
<evidence type="ECO:0000256" key="1">
    <source>
        <dbReference type="ARBA" id="ARBA00004251"/>
    </source>
</evidence>
<dbReference type="Proteomes" id="UP001293254">
    <property type="component" value="Unassembled WGS sequence"/>
</dbReference>
<dbReference type="InterPro" id="IPR011009">
    <property type="entry name" value="Kinase-like_dom_sf"/>
</dbReference>
<keyword evidence="21" id="KW-1185">Reference proteome</keyword>
<dbReference type="PROSITE" id="PS50948">
    <property type="entry name" value="PAN"/>
    <property type="match status" value="1"/>
</dbReference>
<dbReference type="GO" id="GO:0005524">
    <property type="term" value="F:ATP binding"/>
    <property type="evidence" value="ECO:0007669"/>
    <property type="project" value="UniProtKB-KW"/>
</dbReference>
<dbReference type="InterPro" id="IPR003609">
    <property type="entry name" value="Pan_app"/>
</dbReference>
<proteinExistence type="predicted"/>
<comment type="catalytic activity">
    <reaction evidence="13">
        <text>L-seryl-[protein] + ATP = O-phospho-L-seryl-[protein] + ADP + H(+)</text>
        <dbReference type="Rhea" id="RHEA:17989"/>
        <dbReference type="Rhea" id="RHEA-COMP:9863"/>
        <dbReference type="Rhea" id="RHEA-COMP:11604"/>
        <dbReference type="ChEBI" id="CHEBI:15378"/>
        <dbReference type="ChEBI" id="CHEBI:29999"/>
        <dbReference type="ChEBI" id="CHEBI:30616"/>
        <dbReference type="ChEBI" id="CHEBI:83421"/>
        <dbReference type="ChEBI" id="CHEBI:456216"/>
        <dbReference type="EC" id="2.7.11.1"/>
    </reaction>
</comment>
<dbReference type="CDD" id="cd14066">
    <property type="entry name" value="STKc_IRAK"/>
    <property type="match status" value="1"/>
</dbReference>
<keyword evidence="7" id="KW-0547">Nucleotide-binding</keyword>
<keyword evidence="10" id="KW-1015">Disulfide bond</keyword>
<dbReference type="PIRSF" id="PIRSF000641">
    <property type="entry name" value="SRK"/>
    <property type="match status" value="1"/>
</dbReference>
<feature type="region of interest" description="Disordered" evidence="14">
    <location>
        <begin position="791"/>
        <end position="847"/>
    </location>
</feature>
<evidence type="ECO:0000256" key="15">
    <source>
        <dbReference type="SAM" id="Phobius"/>
    </source>
</evidence>
<evidence type="ECO:0000256" key="2">
    <source>
        <dbReference type="ARBA" id="ARBA00012513"/>
    </source>
</evidence>
<feature type="transmembrane region" description="Helical" evidence="15">
    <location>
        <begin position="421"/>
        <end position="442"/>
    </location>
</feature>
<organism evidence="20 21">
    <name type="scientific">Sesamum alatum</name>
    <dbReference type="NCBI Taxonomy" id="300844"/>
    <lineage>
        <taxon>Eukaryota</taxon>
        <taxon>Viridiplantae</taxon>
        <taxon>Streptophyta</taxon>
        <taxon>Embryophyta</taxon>
        <taxon>Tracheophyta</taxon>
        <taxon>Spermatophyta</taxon>
        <taxon>Magnoliopsida</taxon>
        <taxon>eudicotyledons</taxon>
        <taxon>Gunneridae</taxon>
        <taxon>Pentapetalae</taxon>
        <taxon>asterids</taxon>
        <taxon>lamiids</taxon>
        <taxon>Lamiales</taxon>
        <taxon>Pedaliaceae</taxon>
        <taxon>Sesamum</taxon>
    </lineage>
</organism>
<dbReference type="CDD" id="cd01098">
    <property type="entry name" value="PAN_AP_plant"/>
    <property type="match status" value="1"/>
</dbReference>
<keyword evidence="15" id="KW-0812">Transmembrane</keyword>
<evidence type="ECO:0000256" key="6">
    <source>
        <dbReference type="ARBA" id="ARBA00022729"/>
    </source>
</evidence>
<feature type="domain" description="Protein kinase" evidence="17">
    <location>
        <begin position="501"/>
        <end position="788"/>
    </location>
</feature>
<dbReference type="FunFam" id="1.10.510.10:FF:000060">
    <property type="entry name" value="G-type lectin S-receptor-like serine/threonine-protein kinase"/>
    <property type="match status" value="1"/>
</dbReference>
<dbReference type="Gene3D" id="1.10.510.10">
    <property type="entry name" value="Transferase(Phosphotransferase) domain 1"/>
    <property type="match status" value="1"/>
</dbReference>
<keyword evidence="15" id="KW-0472">Membrane</keyword>
<evidence type="ECO:0000256" key="12">
    <source>
        <dbReference type="ARBA" id="ARBA00047899"/>
    </source>
</evidence>
<evidence type="ECO:0000256" key="13">
    <source>
        <dbReference type="ARBA" id="ARBA00048679"/>
    </source>
</evidence>
<keyword evidence="4" id="KW-0723">Serine/threonine-protein kinase</keyword>
<dbReference type="InterPro" id="IPR001480">
    <property type="entry name" value="Bulb-type_lectin_dom"/>
</dbReference>
<reference evidence="20" key="1">
    <citation type="submission" date="2020-06" db="EMBL/GenBank/DDBJ databases">
        <authorList>
            <person name="Li T."/>
            <person name="Hu X."/>
            <person name="Zhang T."/>
            <person name="Song X."/>
            <person name="Zhang H."/>
            <person name="Dai N."/>
            <person name="Sheng W."/>
            <person name="Hou X."/>
            <person name="Wei L."/>
        </authorList>
    </citation>
    <scope>NUCLEOTIDE SEQUENCE</scope>
    <source>
        <strain evidence="20">3651</strain>
        <tissue evidence="20">Leaf</tissue>
    </source>
</reference>
<evidence type="ECO:0000256" key="5">
    <source>
        <dbReference type="ARBA" id="ARBA00022679"/>
    </source>
</evidence>
<dbReference type="PANTHER" id="PTHR27002">
    <property type="entry name" value="RECEPTOR-LIKE SERINE/THREONINE-PROTEIN KINASE SD1-8"/>
    <property type="match status" value="1"/>
</dbReference>
<evidence type="ECO:0000259" key="19">
    <source>
        <dbReference type="PROSITE" id="PS50948"/>
    </source>
</evidence>
<sequence>MMQEASSATLVFLIFVYCLAAQSRQVSSLDTLKPGDRLNVSSELLSANGNFSLGFTFQGPLARAYLALSHTNSKYGLVWIGNREQAAVRNHDPFLTIDVTGKLTIEHSVKGAKSIELYAGQPSKKINVSATLMDTGNFVVRDGEVILWQSFDHPTDTLLPGMKLGVNRRTGRKWILNSWFGPTDPAPGAFTLEWDPSVGQLLFRRRGVLYWTSGKLKDYHEERGDLRVKAFDNILPKPDPANLNYNFSVVTSDDEEYFTYSLINDPIFTPDNRKISAFRLDYEGYIFDMDRPSIAKAGYCYGYDESHSNPGCELRQQPKCRNDGQKFDLTSGDFRHVNGTTASSVFDSNSSLSMSDCREKCWNDCDCVGYTSGNDSSGCVYWRGKNLEFVRSNPPDGLQPNTYVLDHSAPSRRGKKRHIEIISVAVSVTVLFILGAIVALFVMRKIKKDHLTGKRKEDQLNDLLTLDGYTETYELESGGANNHQNLRMFAYECIQSATNNFSSDYKLGQGGFGPVYKGKTLEGQDIAVKLLSRQSGQGLLEFKTELILISKLQHVNLVKLHGFCVHGDDKMIIYDYMPNKSLDFFLFRPSNREQLNWQQRFNIIEGIAQGLLYLHKYSRLRIIHRDLKPSNILLDKDMNPKISDFGLARIFKQNDSEANTNRRAGTYGYMAPEYAMQGTFSVKSDVYSFGVIVLEIVSGRKNNSFHQIEGGLDLVEHAWELWGKGCPLEIMDPTLRASCITDQVQRCIHVGLLCVESHAVDRPTIEDVISMLKNETTSSLSMPKNPAFITRNSVFDEEGTPPNYGRSTGRPAKTRRLENDGLANRKRKGDRGQKKQTREQPAVGSHDPFLTVDITGKLIIGHSVNGAESIEVYAGESSEKINASATLLDTGNLVVKYGEVILWQSFDHPIDTLLPGMKLDINRRTGRKRILNS</sequence>
<keyword evidence="3" id="KW-1003">Cell membrane</keyword>
<keyword evidence="6 16" id="KW-0732">Signal</keyword>
<dbReference type="SUPFAM" id="SSF51110">
    <property type="entry name" value="alpha-D-mannose-specific plant lectins"/>
    <property type="match status" value="2"/>
</dbReference>
<evidence type="ECO:0000313" key="21">
    <source>
        <dbReference type="Proteomes" id="UP001293254"/>
    </source>
</evidence>
<evidence type="ECO:0000256" key="16">
    <source>
        <dbReference type="SAM" id="SignalP"/>
    </source>
</evidence>
<keyword evidence="5" id="KW-0808">Transferase</keyword>
<keyword evidence="9" id="KW-0067">ATP-binding</keyword>
<evidence type="ECO:0000259" key="17">
    <source>
        <dbReference type="PROSITE" id="PS50011"/>
    </source>
</evidence>
<comment type="subcellular location">
    <subcellularLocation>
        <location evidence="1">Cell membrane</location>
        <topology evidence="1">Single-pass type I membrane protein</topology>
    </subcellularLocation>
</comment>
<dbReference type="Pfam" id="PF01453">
    <property type="entry name" value="B_lectin"/>
    <property type="match status" value="2"/>
</dbReference>
<dbReference type="SMART" id="SM00220">
    <property type="entry name" value="S_TKc"/>
    <property type="match status" value="1"/>
</dbReference>
<evidence type="ECO:0000256" key="10">
    <source>
        <dbReference type="ARBA" id="ARBA00023157"/>
    </source>
</evidence>
<dbReference type="PROSITE" id="PS50011">
    <property type="entry name" value="PROTEIN_KINASE_DOM"/>
    <property type="match status" value="1"/>
</dbReference>
<dbReference type="AlphaFoldDB" id="A0AAE1YTL3"/>
<evidence type="ECO:0000256" key="7">
    <source>
        <dbReference type="ARBA" id="ARBA00022741"/>
    </source>
</evidence>
<evidence type="ECO:0000313" key="20">
    <source>
        <dbReference type="EMBL" id="KAK4435523.1"/>
    </source>
</evidence>
<dbReference type="EC" id="2.7.11.1" evidence="2"/>
<dbReference type="InterPro" id="IPR008271">
    <property type="entry name" value="Ser/Thr_kinase_AS"/>
</dbReference>
<keyword evidence="8 20" id="KW-0418">Kinase</keyword>
<evidence type="ECO:0000256" key="4">
    <source>
        <dbReference type="ARBA" id="ARBA00022527"/>
    </source>
</evidence>
<gene>
    <name evidence="20" type="ORF">Salat_0715800</name>
</gene>
<dbReference type="SMART" id="SM00108">
    <property type="entry name" value="B_lectin"/>
    <property type="match status" value="1"/>
</dbReference>
<dbReference type="InterPro" id="IPR024171">
    <property type="entry name" value="SRK-like_kinase"/>
</dbReference>
<name>A0AAE1YTL3_9LAMI</name>
<feature type="domain" description="Apple" evidence="19">
    <location>
        <begin position="320"/>
        <end position="405"/>
    </location>
</feature>
<dbReference type="GO" id="GO:0005886">
    <property type="term" value="C:plasma membrane"/>
    <property type="evidence" value="ECO:0007669"/>
    <property type="project" value="UniProtKB-SubCell"/>
</dbReference>
<evidence type="ECO:0000256" key="3">
    <source>
        <dbReference type="ARBA" id="ARBA00022475"/>
    </source>
</evidence>
<dbReference type="Gene3D" id="3.30.200.20">
    <property type="entry name" value="Phosphorylase Kinase, domain 1"/>
    <property type="match status" value="1"/>
</dbReference>
<dbReference type="InterPro" id="IPR001245">
    <property type="entry name" value="Ser-Thr/Tyr_kinase_cat_dom"/>
</dbReference>
<feature type="chain" id="PRO_5042054893" description="non-specific serine/threonine protein kinase" evidence="16">
    <location>
        <begin position="21"/>
        <end position="933"/>
    </location>
</feature>
<evidence type="ECO:0000256" key="11">
    <source>
        <dbReference type="ARBA" id="ARBA00023180"/>
    </source>
</evidence>
<dbReference type="InterPro" id="IPR036426">
    <property type="entry name" value="Bulb-type_lectin_dom_sf"/>
</dbReference>
<dbReference type="SUPFAM" id="SSF56112">
    <property type="entry name" value="Protein kinase-like (PK-like)"/>
    <property type="match status" value="1"/>
</dbReference>
<dbReference type="Pfam" id="PF08276">
    <property type="entry name" value="PAN_2"/>
    <property type="match status" value="1"/>
</dbReference>
<accession>A0AAE1YTL3</accession>
<dbReference type="Gene3D" id="2.90.10.10">
    <property type="entry name" value="Bulb-type lectin domain"/>
    <property type="match status" value="1"/>
</dbReference>
<dbReference type="Pfam" id="PF07714">
    <property type="entry name" value="PK_Tyr_Ser-Thr"/>
    <property type="match status" value="1"/>
</dbReference>
<feature type="domain" description="Bulb-type lectin" evidence="18">
    <location>
        <begin position="29"/>
        <end position="153"/>
    </location>
</feature>
<dbReference type="EMBL" id="JACGWO010000002">
    <property type="protein sequence ID" value="KAK4435523.1"/>
    <property type="molecule type" value="Genomic_DNA"/>
</dbReference>
<dbReference type="InterPro" id="IPR000719">
    <property type="entry name" value="Prot_kinase_dom"/>
</dbReference>
<comment type="caution">
    <text evidence="20">The sequence shown here is derived from an EMBL/GenBank/DDBJ whole genome shotgun (WGS) entry which is preliminary data.</text>
</comment>
<evidence type="ECO:0000256" key="8">
    <source>
        <dbReference type="ARBA" id="ARBA00022777"/>
    </source>
</evidence>
<dbReference type="PANTHER" id="PTHR27002:SF1082">
    <property type="entry name" value="OS06G0693000 PROTEIN"/>
    <property type="match status" value="1"/>
</dbReference>
<protein>
    <recommendedName>
        <fullName evidence="2">non-specific serine/threonine protein kinase</fullName>
        <ecNumber evidence="2">2.7.11.1</ecNumber>
    </recommendedName>
</protein>
<evidence type="ECO:0000256" key="14">
    <source>
        <dbReference type="SAM" id="MobiDB-lite"/>
    </source>
</evidence>
<reference evidence="20" key="2">
    <citation type="journal article" date="2024" name="Plant">
        <title>Genomic evolution and insights into agronomic trait innovations of Sesamum species.</title>
        <authorList>
            <person name="Miao H."/>
            <person name="Wang L."/>
            <person name="Qu L."/>
            <person name="Liu H."/>
            <person name="Sun Y."/>
            <person name="Le M."/>
            <person name="Wang Q."/>
            <person name="Wei S."/>
            <person name="Zheng Y."/>
            <person name="Lin W."/>
            <person name="Duan Y."/>
            <person name="Cao H."/>
            <person name="Xiong S."/>
            <person name="Wang X."/>
            <person name="Wei L."/>
            <person name="Li C."/>
            <person name="Ma Q."/>
            <person name="Ju M."/>
            <person name="Zhao R."/>
            <person name="Li G."/>
            <person name="Mu C."/>
            <person name="Tian Q."/>
            <person name="Mei H."/>
            <person name="Zhang T."/>
            <person name="Gao T."/>
            <person name="Zhang H."/>
        </authorList>
    </citation>
    <scope>NUCLEOTIDE SEQUENCE</scope>
    <source>
        <strain evidence="20">3651</strain>
    </source>
</reference>
<dbReference type="FunFam" id="3.30.200.20:FF:001238">
    <property type="entry name" value="Os08g0179000 protein"/>
    <property type="match status" value="1"/>
</dbReference>
<feature type="signal peptide" evidence="16">
    <location>
        <begin position="1"/>
        <end position="20"/>
    </location>
</feature>